<protein>
    <submittedName>
        <fullName evidence="4">GDSL esterase/lipase</fullName>
    </submittedName>
</protein>
<accession>A0A0R3UCV6</accession>
<proteinExistence type="predicted"/>
<evidence type="ECO:0000313" key="3">
    <source>
        <dbReference type="Proteomes" id="UP000267029"/>
    </source>
</evidence>
<reference evidence="2 3" key="1">
    <citation type="submission" date="2018-10" db="EMBL/GenBank/DDBJ databases">
        <authorList>
            <consortium name="Pathogen Informatics"/>
        </authorList>
    </citation>
    <scope>NUCLEOTIDE SEQUENCE [LARGE SCALE GENOMIC DNA]</scope>
</reference>
<gene>
    <name evidence="2" type="ORF">MCOS_LOCUS4755</name>
</gene>
<dbReference type="Proteomes" id="UP000267029">
    <property type="component" value="Unassembled WGS sequence"/>
</dbReference>
<organism evidence="4">
    <name type="scientific">Mesocestoides corti</name>
    <name type="common">Flatworm</name>
    <dbReference type="NCBI Taxonomy" id="53468"/>
    <lineage>
        <taxon>Eukaryota</taxon>
        <taxon>Metazoa</taxon>
        <taxon>Spiralia</taxon>
        <taxon>Lophotrochozoa</taxon>
        <taxon>Platyhelminthes</taxon>
        <taxon>Cestoda</taxon>
        <taxon>Eucestoda</taxon>
        <taxon>Cyclophyllidea</taxon>
        <taxon>Mesocestoididae</taxon>
        <taxon>Mesocestoides</taxon>
    </lineage>
</organism>
<dbReference type="STRING" id="53468.A0A0R3UCV6"/>
<evidence type="ECO:0000313" key="4">
    <source>
        <dbReference type="WBParaSite" id="MCU_013770-RA"/>
    </source>
</evidence>
<evidence type="ECO:0000313" key="2">
    <source>
        <dbReference type="EMBL" id="VDD78752.1"/>
    </source>
</evidence>
<feature type="compositionally biased region" description="Basic residues" evidence="1">
    <location>
        <begin position="72"/>
        <end position="83"/>
    </location>
</feature>
<dbReference type="EMBL" id="UXSR01002220">
    <property type="protein sequence ID" value="VDD78752.1"/>
    <property type="molecule type" value="Genomic_DNA"/>
</dbReference>
<sequence length="131" mass="14607">MQTLVLRFAHLGDSITTYYTDLLLGHVWSSLYPPSPEEPPPPSPSPLVIPSMSQVVGDFIVPLTSTARLRKLRGKKCGSRHKRGDMDEKHTPPVGRLLAMASRLLCLTRNRFGRRSQEVCTSAQKNVPIFP</sequence>
<keyword evidence="3" id="KW-1185">Reference proteome</keyword>
<dbReference type="WBParaSite" id="MCU_013770-RA">
    <property type="protein sequence ID" value="MCU_013770-RA"/>
    <property type="gene ID" value="MCU_013770"/>
</dbReference>
<reference evidence="4" key="2">
    <citation type="submission" date="2019-11" db="UniProtKB">
        <authorList>
            <consortium name="WormBaseParasite"/>
        </authorList>
    </citation>
    <scope>IDENTIFICATION</scope>
</reference>
<feature type="region of interest" description="Disordered" evidence="1">
    <location>
        <begin position="72"/>
        <end position="93"/>
    </location>
</feature>
<name>A0A0R3UCV6_MESCO</name>
<dbReference type="AlphaFoldDB" id="A0A0R3UCV6"/>
<evidence type="ECO:0000256" key="1">
    <source>
        <dbReference type="SAM" id="MobiDB-lite"/>
    </source>
</evidence>